<reference evidence="5 6" key="1">
    <citation type="submission" date="2018-08" db="EMBL/GenBank/DDBJ databases">
        <title>Genomic Encyclopedia of Archaeal and Bacterial Type Strains, Phase II (KMG-II): from individual species to whole genera.</title>
        <authorList>
            <person name="Goeker M."/>
        </authorList>
    </citation>
    <scope>NUCLEOTIDE SEQUENCE [LARGE SCALE GENOMIC DNA]</scope>
    <source>
        <strain evidence="5 6">DSM 45791</strain>
    </source>
</reference>
<comment type="caution">
    <text evidence="5">The sequence shown here is derived from an EMBL/GenBank/DDBJ whole genome shotgun (WGS) entry which is preliminary data.</text>
</comment>
<name>A0A3E0GZE6_9PSEU</name>
<feature type="region of interest" description="Disordered" evidence="2">
    <location>
        <begin position="803"/>
        <end position="855"/>
    </location>
</feature>
<dbReference type="InterPro" id="IPR056823">
    <property type="entry name" value="TEN-like_YD-shell"/>
</dbReference>
<feature type="region of interest" description="Disordered" evidence="2">
    <location>
        <begin position="116"/>
        <end position="146"/>
    </location>
</feature>
<organism evidence="5 6">
    <name type="scientific">Kutzneria buriramensis</name>
    <dbReference type="NCBI Taxonomy" id="1045776"/>
    <lineage>
        <taxon>Bacteria</taxon>
        <taxon>Bacillati</taxon>
        <taxon>Actinomycetota</taxon>
        <taxon>Actinomycetes</taxon>
        <taxon>Pseudonocardiales</taxon>
        <taxon>Pseudonocardiaceae</taxon>
        <taxon>Kutzneria</taxon>
    </lineage>
</organism>
<feature type="region of interest" description="Disordered" evidence="2">
    <location>
        <begin position="65"/>
        <end position="95"/>
    </location>
</feature>
<dbReference type="Proteomes" id="UP000256269">
    <property type="component" value="Unassembled WGS sequence"/>
</dbReference>
<dbReference type="PANTHER" id="PTHR32305:SF17">
    <property type="entry name" value="TRNA NUCLEASE WAPA"/>
    <property type="match status" value="1"/>
</dbReference>
<dbReference type="Pfam" id="PF05593">
    <property type="entry name" value="RHS_repeat"/>
    <property type="match status" value="2"/>
</dbReference>
<keyword evidence="3" id="KW-0472">Membrane</keyword>
<dbReference type="NCBIfam" id="TIGR01643">
    <property type="entry name" value="YD_repeat_2x"/>
    <property type="match status" value="2"/>
</dbReference>
<keyword evidence="3" id="KW-0812">Transmembrane</keyword>
<dbReference type="NCBIfam" id="TIGR03696">
    <property type="entry name" value="Rhs_assc_core"/>
    <property type="match status" value="1"/>
</dbReference>
<dbReference type="Gene3D" id="2.180.10.10">
    <property type="entry name" value="RHS repeat-associated core"/>
    <property type="match status" value="1"/>
</dbReference>
<keyword evidence="6" id="KW-1185">Reference proteome</keyword>
<protein>
    <submittedName>
        <fullName evidence="5">RHS repeat-associated protein</fullName>
    </submittedName>
</protein>
<evidence type="ECO:0000256" key="3">
    <source>
        <dbReference type="SAM" id="Phobius"/>
    </source>
</evidence>
<feature type="region of interest" description="Disordered" evidence="2">
    <location>
        <begin position="1920"/>
        <end position="2075"/>
    </location>
</feature>
<keyword evidence="3" id="KW-1133">Transmembrane helix</keyword>
<feature type="region of interest" description="Disordered" evidence="2">
    <location>
        <begin position="251"/>
        <end position="271"/>
    </location>
</feature>
<feature type="domain" description="Teneurin-like YD-shell" evidence="4">
    <location>
        <begin position="1613"/>
        <end position="1857"/>
    </location>
</feature>
<keyword evidence="1" id="KW-0677">Repeat</keyword>
<sequence length="2155" mass="226647">MRVGGFRKMSNTRRLPWARAAMAAVVAVVMVVGETQAVAAPKGGWHGLGWDLPDLQKPINVAGAADKAHPLPPNKTKDSALKTPPKVSWPEAERDDVELPATTAGRAVPNAVKAGTSPVTVTRGHGRDTNGKFSAKAGAAPAAHDKGTVRVETVDHSVAAKAKISGTLVHLTPVAGDTSGPVSVDLDYSAFTDAYGGGYGARLRWVSYPDCVLTTPEKPACEVPTPIDSANQEQNHHLVGELTLAPQKRAAAAAADGGSGGGGTVVGATSGPNSGGGDFSATSLSPAGSWSAGSSSGDFSYTYPLGLPAPPGGTAPPLKLTYSSGAVDGLTSATNNQPSVIGDGWELSGAGYIERKFSSCATDLGGNNGQTKTGDQCWGTDNATFALGDRSGQLVKDAATGAWHPKNDDGSKIEHLTGASNGDDDGEYWKITTTDGTQYFFGRNHLPGWHDGLPETQSTFTEPVFGNNPGEPCYKDGDFAGSACTQAYRWNLDYVVDPHGNAQAYYYQPEINFYGQDNNYTTPGVQYTRGGYLTKIEYGFNVNVPGAGVYDAAPDRVVFDTTERCVPGGAVTCDPGQLSKDTANSWPDVPADEICNSGDVCKNNMNPSFFTRRRVTAITTQAAGVDVNRWDLAQSFPQTGDGSPNALWLDGITSTGLTGGSLSLPQTTFIGTAMPNRVFPGQNNLTGITRNRITSVVNEQGGVTSVDYTAPDCKGGTPAPENNSTRCYPTFWSYQGNSEPQIDWFNKYLVTDVHEDGRTSLSQQTHTHYDYVGGGAWHYDESPLGDPKYKTWSVWRGFGTVRTTKGDPDDPAGPPSVTQTTFLRGMDGDPQPSGTRSVSVGDSLGENIVDSNQFRGMTRETQQFLDGKPISGTITDPWSSGATATGNGMQSFLTGTAATRQRAWIAATGQWRTTRTATSYNNEGLAVAVEDDGDVTDPSQANCTRTSYAYNTGAWMLTFPSQVQKVTGPCVGSNLAGSGNIISDTRTYYDNKGLGAGPTTGNITKTDSLSGWPAGAAEAFVSAGTTFDTYGRVKSSTDELNRTTLTDYTPTTGAPTKITTTSPSLGGSVGSLTGVKVYDAPSGLMIGMVDPNGRVTSASYDPLGRITAVWRPGHDKDHSGPADVKYGYSISTDKPSVQSTGTLQSSGGYAVTYNLVDGLGRTVQTQAPTPYTSGRVVNDTLFDSQGRQWKMHNAYWNGDSGPTGNLLTVLDPAVPSTTVLQFDSAGRQTAAISLRDNTEIARSTVRNDGDRTTTIPPAGGTAETVVNNARGQMTQRLQYRDPAHTNLGDPADTTSYTYNPAGQLATVTDSTGKNVWSYRYDPRGQQISVTDPDSGTRTASYDPAGQLLSATDGRGKTVAYSYDVLGRRTGEFEGTTAGPQLASWSYDSLLKGLPSRTIRYVNGQPYAATDVSGYDNANRPTGSKVTIVGEPGLAGTYSFPVTYDPNTGQVATSTSPGVGGLPEETIYHGYDAYNNPTTTLAASTGGVTTSLVSETDYSPFGKVLRENFAAATDPKQVSTTNTYDDATGRLASTLSVRATTSAPQVVNRNYGYDAAGNVTKIADTPDGSGSDVQCFATDYLRRLTDAWTPGSGKCEDPRSATALGGAAPYWTSWTYDQTGNRLTQTQHTGAGDTTATSTYPAAGAKQPHTVQSVQTAAPSGTSTVGYTYDNAGNLLTKDKQTFGYDAEGHVTTATGLDGKPVSYVYNTDGSRLVTKDSSGTTLTVDDLELFVPAGSTTAQGTRFYTHGGTKVAERNAKGLTWVLSDAHGTSVAQVNAGNLGVARRYQDPFGNGRGPAPVAWQDKHGFLDGQQDATGLTNVGARDYDPTTGRFTQVDPQFDLSNPQSWNNYSYSANNPVTWTDPSGRGFWDVLAIVTVVVIVVVVLVAVTVTTCGAGDVALAGAAEAGLAIEDGAVATEAGVGTAEAAAPEVTTTTEMVPETETSTETTVTTEVNSEAAAEPAAPENAATTEADTAESASNESATSESEPSTEAKPETNESAPKSEAKEEPSEPQAKNKADDDTVKRLDDRRLEIKDNAPKSKRPGTVSEMKTPNPEDPEGDPLTYEGRSGRTSTDTVHPDLKEVLERNNHPHGGCGEIDCLNQAYEDGVPVRGSVITTMGILSKRIGRALDGVIMSPCPACARVLEDLGVDWLIGG</sequence>
<feature type="compositionally biased region" description="Low complexity" evidence="2">
    <location>
        <begin position="1920"/>
        <end position="1989"/>
    </location>
</feature>
<evidence type="ECO:0000313" key="5">
    <source>
        <dbReference type="EMBL" id="REH35227.1"/>
    </source>
</evidence>
<dbReference type="PANTHER" id="PTHR32305">
    <property type="match status" value="1"/>
</dbReference>
<accession>A0A3E0GZE6</accession>
<feature type="compositionally biased region" description="Basic and acidic residues" evidence="2">
    <location>
        <begin position="1990"/>
        <end position="2038"/>
    </location>
</feature>
<dbReference type="InterPro" id="IPR031325">
    <property type="entry name" value="RHS_repeat"/>
</dbReference>
<gene>
    <name evidence="5" type="ORF">BCF44_11887</name>
</gene>
<dbReference type="InterPro" id="IPR050708">
    <property type="entry name" value="T6SS_VgrG/RHS"/>
</dbReference>
<dbReference type="Pfam" id="PF25023">
    <property type="entry name" value="TEN_YD-shell"/>
    <property type="match status" value="1"/>
</dbReference>
<evidence type="ECO:0000256" key="2">
    <source>
        <dbReference type="SAM" id="MobiDB-lite"/>
    </source>
</evidence>
<evidence type="ECO:0000259" key="4">
    <source>
        <dbReference type="Pfam" id="PF25023"/>
    </source>
</evidence>
<dbReference type="InterPro" id="IPR006530">
    <property type="entry name" value="YD"/>
</dbReference>
<proteinExistence type="predicted"/>
<feature type="transmembrane region" description="Helical" evidence="3">
    <location>
        <begin position="1866"/>
        <end position="1889"/>
    </location>
</feature>
<evidence type="ECO:0000256" key="1">
    <source>
        <dbReference type="ARBA" id="ARBA00022737"/>
    </source>
</evidence>
<evidence type="ECO:0000313" key="6">
    <source>
        <dbReference type="Proteomes" id="UP000256269"/>
    </source>
</evidence>
<dbReference type="EMBL" id="QUNO01000018">
    <property type="protein sequence ID" value="REH35227.1"/>
    <property type="molecule type" value="Genomic_DNA"/>
</dbReference>
<dbReference type="InterPro" id="IPR022385">
    <property type="entry name" value="Rhs_assc_core"/>
</dbReference>